<dbReference type="GO" id="GO:0003723">
    <property type="term" value="F:RNA binding"/>
    <property type="evidence" value="ECO:0007669"/>
    <property type="project" value="UniProtKB-UniRule"/>
</dbReference>
<dbReference type="PANTHER" id="PTHR24012">
    <property type="entry name" value="RNA BINDING PROTEIN"/>
    <property type="match status" value="1"/>
</dbReference>
<comment type="caution">
    <text evidence="6">The sequence shown here is derived from an EMBL/GenBank/DDBJ whole genome shotgun (WGS) entry which is preliminary data.</text>
</comment>
<keyword evidence="7" id="KW-1185">Reference proteome</keyword>
<evidence type="ECO:0000256" key="1">
    <source>
        <dbReference type="ARBA" id="ARBA00022737"/>
    </source>
</evidence>
<evidence type="ECO:0000313" key="6">
    <source>
        <dbReference type="EMBL" id="ROW05080.1"/>
    </source>
</evidence>
<organism evidence="6 7">
    <name type="scientific">Cytospora chrysosperma</name>
    <name type="common">Cytospora canker fungus</name>
    <name type="synonym">Sphaeria chrysosperma</name>
    <dbReference type="NCBI Taxonomy" id="252740"/>
    <lineage>
        <taxon>Eukaryota</taxon>
        <taxon>Fungi</taxon>
        <taxon>Dikarya</taxon>
        <taxon>Ascomycota</taxon>
        <taxon>Pezizomycotina</taxon>
        <taxon>Sordariomycetes</taxon>
        <taxon>Sordariomycetidae</taxon>
        <taxon>Diaporthales</taxon>
        <taxon>Cytosporaceae</taxon>
        <taxon>Cytospora</taxon>
    </lineage>
</organism>
<evidence type="ECO:0000256" key="3">
    <source>
        <dbReference type="PROSITE-ProRule" id="PRU00176"/>
    </source>
</evidence>
<dbReference type="PROSITE" id="PS50102">
    <property type="entry name" value="RRM"/>
    <property type="match status" value="1"/>
</dbReference>
<evidence type="ECO:0000313" key="7">
    <source>
        <dbReference type="Proteomes" id="UP000284375"/>
    </source>
</evidence>
<feature type="compositionally biased region" description="Polar residues" evidence="4">
    <location>
        <begin position="159"/>
        <end position="171"/>
    </location>
</feature>
<accession>A0A423WNU6</accession>
<feature type="compositionally biased region" description="Polar residues" evidence="4">
    <location>
        <begin position="505"/>
        <end position="516"/>
    </location>
</feature>
<gene>
    <name evidence="6" type="ORF">VSDG_00371</name>
</gene>
<evidence type="ECO:0000256" key="2">
    <source>
        <dbReference type="ARBA" id="ARBA00022884"/>
    </source>
</evidence>
<feature type="region of interest" description="Disordered" evidence="4">
    <location>
        <begin position="140"/>
        <end position="180"/>
    </location>
</feature>
<dbReference type="Pfam" id="PF00076">
    <property type="entry name" value="RRM_1"/>
    <property type="match status" value="1"/>
</dbReference>
<dbReference type="AlphaFoldDB" id="A0A423WNU6"/>
<evidence type="ECO:0000256" key="4">
    <source>
        <dbReference type="SAM" id="MobiDB-lite"/>
    </source>
</evidence>
<name>A0A423WNU6_CYTCH</name>
<dbReference type="InterPro" id="IPR000504">
    <property type="entry name" value="RRM_dom"/>
</dbReference>
<dbReference type="InterPro" id="IPR035979">
    <property type="entry name" value="RBD_domain_sf"/>
</dbReference>
<dbReference type="OrthoDB" id="271725at2759"/>
<evidence type="ECO:0000259" key="5">
    <source>
        <dbReference type="PROSITE" id="PS50102"/>
    </source>
</evidence>
<proteinExistence type="predicted"/>
<reference evidence="6 7" key="1">
    <citation type="submission" date="2015-09" db="EMBL/GenBank/DDBJ databases">
        <title>Host preference determinants of Valsa canker pathogens revealed by comparative genomics.</title>
        <authorList>
            <person name="Yin Z."/>
            <person name="Huang L."/>
        </authorList>
    </citation>
    <scope>NUCLEOTIDE SEQUENCE [LARGE SCALE GENOMIC DNA]</scope>
    <source>
        <strain evidence="6 7">YSFL</strain>
    </source>
</reference>
<dbReference type="Proteomes" id="UP000284375">
    <property type="component" value="Unassembled WGS sequence"/>
</dbReference>
<dbReference type="EMBL" id="LJZO01000001">
    <property type="protein sequence ID" value="ROW05080.1"/>
    <property type="molecule type" value="Genomic_DNA"/>
</dbReference>
<dbReference type="SMART" id="SM00360">
    <property type="entry name" value="RRM"/>
    <property type="match status" value="1"/>
</dbReference>
<dbReference type="SUPFAM" id="SSF54928">
    <property type="entry name" value="RNA-binding domain, RBD"/>
    <property type="match status" value="1"/>
</dbReference>
<protein>
    <recommendedName>
        <fullName evidence="5">RRM domain-containing protein</fullName>
    </recommendedName>
</protein>
<dbReference type="Gene3D" id="3.30.70.330">
    <property type="match status" value="1"/>
</dbReference>
<keyword evidence="1" id="KW-0677">Repeat</keyword>
<dbReference type="FunFam" id="3.30.70.330:FF:000468">
    <property type="entry name" value="Related to single-stranded DNA-binding protein MSSP-1"/>
    <property type="match status" value="1"/>
</dbReference>
<sequence>MASDTNNQGPRHGMPSAYMAANGAPHDVAAARGMHYPAAHHDGLGGLVSHFGALGLANNNLPQGAAPIAMPHTGYMPVDTSVMYNTAYGAIPAPLNMGMHAADAVYGGGVPGGHYIPQGGVPGGYGPVMFPYTPGRATTYGDRIDRGMRDVPGLDNRRGSYSTTATESTPGTPFFGGMDRHNGPRVLSTDRSSYTTPSPQQLAVSGMIGGAVTSKVKRVSETELRALVEQDPQIPAAVPAVFTTPEQRKSLDQCLENRIEGNKNVYIRGLHPTTDDELLLKFGFAKFKDVRDSEKCIQGFYLLGYEVGFARESFNARLKAEGDDGSTNLYISNLPKSITEAQLVAIFDPFQILSSKILRDSMGNSRGVGFARFESRDVCEEVIKCYHGQAIGEECFLMQVRYADTPAQKELKRITAERRQYRTNEYNIGAYGTVAVGINPSIYSTQATWGRHPRLASANPGAAYRPALAAKGGNANMMQGRVHQQSAITNSSDDGSADEGVTVVDSPTNCKSQSSPIVKKEAA</sequence>
<dbReference type="STRING" id="252740.A0A423WNU6"/>
<feature type="compositionally biased region" description="Polar residues" evidence="4">
    <location>
        <begin position="484"/>
        <end position="494"/>
    </location>
</feature>
<feature type="domain" description="RRM" evidence="5">
    <location>
        <begin position="327"/>
        <end position="405"/>
    </location>
</feature>
<feature type="region of interest" description="Disordered" evidence="4">
    <location>
        <begin position="484"/>
        <end position="523"/>
    </location>
</feature>
<dbReference type="InterPro" id="IPR012677">
    <property type="entry name" value="Nucleotide-bd_a/b_plait_sf"/>
</dbReference>
<keyword evidence="2 3" id="KW-0694">RNA-binding</keyword>